<dbReference type="AlphaFoldDB" id="A0A023B0C5"/>
<dbReference type="GeneID" id="22914974"/>
<dbReference type="RefSeq" id="XP_011132549.1">
    <property type="nucleotide sequence ID" value="XM_011134247.1"/>
</dbReference>
<evidence type="ECO:0000259" key="1">
    <source>
        <dbReference type="Pfam" id="PF07969"/>
    </source>
</evidence>
<accession>A0A023B0C5</accession>
<evidence type="ECO:0000313" key="2">
    <source>
        <dbReference type="EMBL" id="EZG45115.1"/>
    </source>
</evidence>
<dbReference type="OrthoDB" id="5595695at2759"/>
<gene>
    <name evidence="2" type="ORF">GNI_140430</name>
</gene>
<keyword evidence="3" id="KW-1185">Reference proteome</keyword>
<dbReference type="EMBL" id="AFNH02001039">
    <property type="protein sequence ID" value="EZG45115.1"/>
    <property type="molecule type" value="Genomic_DNA"/>
</dbReference>
<dbReference type="Gene3D" id="3.30.110.90">
    <property type="entry name" value="Amidohydrolase"/>
    <property type="match status" value="1"/>
</dbReference>
<proteinExistence type="predicted"/>
<feature type="non-terminal residue" evidence="2">
    <location>
        <position position="121"/>
    </location>
</feature>
<dbReference type="Gene3D" id="2.30.40.10">
    <property type="entry name" value="Urease, subunit C, domain 1"/>
    <property type="match status" value="1"/>
</dbReference>
<organism evidence="2 3">
    <name type="scientific">Gregarina niphandrodes</name>
    <name type="common">Septate eugregarine</name>
    <dbReference type="NCBI Taxonomy" id="110365"/>
    <lineage>
        <taxon>Eukaryota</taxon>
        <taxon>Sar</taxon>
        <taxon>Alveolata</taxon>
        <taxon>Apicomplexa</taxon>
        <taxon>Conoidasida</taxon>
        <taxon>Gregarinasina</taxon>
        <taxon>Eugregarinorida</taxon>
        <taxon>Gregarinidae</taxon>
        <taxon>Gregarina</taxon>
    </lineage>
</organism>
<dbReference type="InterPro" id="IPR051781">
    <property type="entry name" value="Metallo-dep_Hydrolase"/>
</dbReference>
<dbReference type="SUPFAM" id="SSF51338">
    <property type="entry name" value="Composite domain of metallo-dependent hydrolases"/>
    <property type="match status" value="1"/>
</dbReference>
<dbReference type="VEuPathDB" id="CryptoDB:GNI_140430"/>
<dbReference type="InterPro" id="IPR011059">
    <property type="entry name" value="Metal-dep_hydrolase_composite"/>
</dbReference>
<dbReference type="Proteomes" id="UP000019763">
    <property type="component" value="Unassembled WGS sequence"/>
</dbReference>
<dbReference type="GO" id="GO:0016810">
    <property type="term" value="F:hydrolase activity, acting on carbon-nitrogen (but not peptide) bonds"/>
    <property type="evidence" value="ECO:0007669"/>
    <property type="project" value="InterPro"/>
</dbReference>
<evidence type="ECO:0000313" key="3">
    <source>
        <dbReference type="Proteomes" id="UP000019763"/>
    </source>
</evidence>
<feature type="domain" description="Amidohydrolase 3" evidence="1">
    <location>
        <begin position="59"/>
        <end position="91"/>
    </location>
</feature>
<comment type="caution">
    <text evidence="2">The sequence shown here is derived from an EMBL/GenBank/DDBJ whole genome shotgun (WGS) entry which is preliminary data.</text>
</comment>
<name>A0A023B0C5_GRENI</name>
<dbReference type="PANTHER" id="PTHR43135:SF3">
    <property type="entry name" value="ALPHA-D-RIBOSE 1-METHYLPHOSPHONATE 5-TRIPHOSPHATE DIPHOSPHATASE"/>
    <property type="match status" value="1"/>
</dbReference>
<reference evidence="2" key="1">
    <citation type="submission" date="2013-12" db="EMBL/GenBank/DDBJ databases">
        <authorList>
            <person name="Omoto C.K."/>
            <person name="Sibley D."/>
            <person name="Venepally P."/>
            <person name="Hadjithomas M."/>
            <person name="Karamycheva S."/>
            <person name="Brunk B."/>
            <person name="Roos D."/>
            <person name="Caler E."/>
            <person name="Lorenzi H."/>
        </authorList>
    </citation>
    <scope>NUCLEOTIDE SEQUENCE</scope>
</reference>
<sequence length="121" mass="12896">MGLSRMCAKGCSETEPKPSRGSCVAITNVRVFDGDKICEPSIVIIKGELIGSSEMVPTETVDAQGGVLLPGLIDCHIHLTGTDDLVRMTEYGVTTAFDMATWPAELLKSLRGQKGLTDIKA</sequence>
<dbReference type="PANTHER" id="PTHR43135">
    <property type="entry name" value="ALPHA-D-RIBOSE 1-METHYLPHOSPHONATE 5-TRIPHOSPHATE DIPHOSPHATASE"/>
    <property type="match status" value="1"/>
</dbReference>
<dbReference type="Pfam" id="PF07969">
    <property type="entry name" value="Amidohydro_3"/>
    <property type="match status" value="1"/>
</dbReference>
<dbReference type="InterPro" id="IPR013108">
    <property type="entry name" value="Amidohydro_3"/>
</dbReference>
<protein>
    <submittedName>
        <fullName evidence="2">Amidohydrolase</fullName>
    </submittedName>
</protein>